<keyword evidence="1" id="KW-0147">Chitin-binding</keyword>
<evidence type="ECO:0000256" key="2">
    <source>
        <dbReference type="ARBA" id="ARBA00022729"/>
    </source>
</evidence>
<evidence type="ECO:0000256" key="1">
    <source>
        <dbReference type="ARBA" id="ARBA00022669"/>
    </source>
</evidence>
<keyword evidence="7" id="KW-1185">Reference proteome</keyword>
<keyword evidence="2" id="KW-0732">Signal</keyword>
<keyword evidence="3" id="KW-0677">Repeat</keyword>
<evidence type="ECO:0000313" key="8">
    <source>
        <dbReference type="RefSeq" id="XP_022257704.1"/>
    </source>
</evidence>
<dbReference type="GeneID" id="111089458"/>
<feature type="domain" description="Chitin-binding type-2" evidence="6">
    <location>
        <begin position="46"/>
        <end position="86"/>
    </location>
</feature>
<protein>
    <submittedName>
        <fullName evidence="8">Protein obstructor-E-like</fullName>
    </submittedName>
</protein>
<dbReference type="RefSeq" id="XP_022257704.1">
    <property type="nucleotide sequence ID" value="XM_022401996.1"/>
</dbReference>
<dbReference type="Gene3D" id="2.170.140.10">
    <property type="entry name" value="Chitin binding domain"/>
    <property type="match status" value="3"/>
</dbReference>
<sequence>MSLKQIIELRFIGVVTNCILLMSFATSNFTTYPCPCECCMIASRVDCGRYLSCVDKIGFSKNCSDGLLFNQEIQSCDHAEHVTCPTRPPIPDNYRCSTTEGLFPYEPDCSWFIQCSNNIPYTMSCPVGLLFNKMKKECDYKDNTDCEKDYPWPKEIPGVSDEELITKKWKCPQLNGLFEYPFVSSKYIQCRGGIPNMKECPNALSFNTVEKKCDWPKAKHTHL</sequence>
<keyword evidence="4" id="KW-1015">Disulfide bond</keyword>
<evidence type="ECO:0000256" key="5">
    <source>
        <dbReference type="ARBA" id="ARBA00023180"/>
    </source>
</evidence>
<accession>A0ABM1TP98</accession>
<dbReference type="SUPFAM" id="SSF57625">
    <property type="entry name" value="Invertebrate chitin-binding proteins"/>
    <property type="match status" value="3"/>
</dbReference>
<dbReference type="PROSITE" id="PS50940">
    <property type="entry name" value="CHIT_BIND_II"/>
    <property type="match status" value="3"/>
</dbReference>
<feature type="domain" description="Chitin-binding type-2" evidence="6">
    <location>
        <begin position="93"/>
        <end position="148"/>
    </location>
</feature>
<dbReference type="InterPro" id="IPR002557">
    <property type="entry name" value="Chitin-bd_dom"/>
</dbReference>
<gene>
    <name evidence="8" type="primary">LOC111089458</name>
</gene>
<organism evidence="7 8">
    <name type="scientific">Limulus polyphemus</name>
    <name type="common">Atlantic horseshoe crab</name>
    <dbReference type="NCBI Taxonomy" id="6850"/>
    <lineage>
        <taxon>Eukaryota</taxon>
        <taxon>Metazoa</taxon>
        <taxon>Ecdysozoa</taxon>
        <taxon>Arthropoda</taxon>
        <taxon>Chelicerata</taxon>
        <taxon>Merostomata</taxon>
        <taxon>Xiphosura</taxon>
        <taxon>Limulidae</taxon>
        <taxon>Limulus</taxon>
    </lineage>
</organism>
<name>A0ABM1TP98_LIMPO</name>
<feature type="domain" description="Chitin-binding type-2" evidence="6">
    <location>
        <begin position="168"/>
        <end position="223"/>
    </location>
</feature>
<reference evidence="8" key="1">
    <citation type="submission" date="2025-08" db="UniProtKB">
        <authorList>
            <consortium name="RefSeq"/>
        </authorList>
    </citation>
    <scope>IDENTIFICATION</scope>
    <source>
        <tissue evidence="8">Muscle</tissue>
    </source>
</reference>
<dbReference type="Proteomes" id="UP000694941">
    <property type="component" value="Unplaced"/>
</dbReference>
<proteinExistence type="predicted"/>
<evidence type="ECO:0000259" key="6">
    <source>
        <dbReference type="PROSITE" id="PS50940"/>
    </source>
</evidence>
<dbReference type="InterPro" id="IPR036508">
    <property type="entry name" value="Chitin-bd_dom_sf"/>
</dbReference>
<dbReference type="PANTHER" id="PTHR23301:SF0">
    <property type="entry name" value="CHITIN-BINDING TYPE-2 DOMAIN-CONTAINING PROTEIN-RELATED"/>
    <property type="match status" value="1"/>
</dbReference>
<dbReference type="SMART" id="SM00494">
    <property type="entry name" value="ChtBD2"/>
    <property type="match status" value="3"/>
</dbReference>
<keyword evidence="5" id="KW-0325">Glycoprotein</keyword>
<dbReference type="InterPro" id="IPR051940">
    <property type="entry name" value="Chitin_bind-dev_reg"/>
</dbReference>
<evidence type="ECO:0000256" key="3">
    <source>
        <dbReference type="ARBA" id="ARBA00022737"/>
    </source>
</evidence>
<dbReference type="PANTHER" id="PTHR23301">
    <property type="entry name" value="CHITIN BINDING PERITROPHIN-A"/>
    <property type="match status" value="1"/>
</dbReference>
<dbReference type="Pfam" id="PF01607">
    <property type="entry name" value="CBM_14"/>
    <property type="match status" value="3"/>
</dbReference>
<evidence type="ECO:0000256" key="4">
    <source>
        <dbReference type="ARBA" id="ARBA00023157"/>
    </source>
</evidence>
<evidence type="ECO:0000313" key="7">
    <source>
        <dbReference type="Proteomes" id="UP000694941"/>
    </source>
</evidence>